<name>A0AAP9U4H0_KLEAE</name>
<sequence length="71" mass="7919">MKIILFAVALIASINLIPDAWIGDTFMTHVSISGDGEEAMNDYEFTLLMIKFGISTGIALLVVEGYRRLRR</sequence>
<dbReference type="EMBL" id="CP055904">
    <property type="protein sequence ID" value="QMR39396.1"/>
    <property type="molecule type" value="Genomic_DNA"/>
</dbReference>
<organism evidence="2 3">
    <name type="scientific">Klebsiella aerogenes</name>
    <name type="common">Enterobacter aerogenes</name>
    <dbReference type="NCBI Taxonomy" id="548"/>
    <lineage>
        <taxon>Bacteria</taxon>
        <taxon>Pseudomonadati</taxon>
        <taxon>Pseudomonadota</taxon>
        <taxon>Gammaproteobacteria</taxon>
        <taxon>Enterobacterales</taxon>
        <taxon>Enterobacteriaceae</taxon>
        <taxon>Klebsiella/Raoultella group</taxon>
        <taxon>Klebsiella</taxon>
    </lineage>
</organism>
<reference evidence="3" key="1">
    <citation type="submission" date="2020-06" db="EMBL/GenBank/DDBJ databases">
        <title>REHAB project genomes.</title>
        <authorList>
            <person name="Shaw L.P."/>
        </authorList>
    </citation>
    <scope>NUCLEOTIDE SEQUENCE [LARGE SCALE GENOMIC DNA]</scope>
    <source>
        <strain evidence="3">RHBSTW-00938</strain>
    </source>
</reference>
<accession>A0AAP9U4H0</accession>
<dbReference type="AlphaFoldDB" id="A0AAP9U4H0"/>
<dbReference type="RefSeq" id="WP_108419210.1">
    <property type="nucleotide sequence ID" value="NZ_CP055904.1"/>
</dbReference>
<protein>
    <submittedName>
        <fullName evidence="2">Uncharacterized protein</fullName>
    </submittedName>
</protein>
<keyword evidence="1" id="KW-1133">Transmembrane helix</keyword>
<gene>
    <name evidence="2" type="ORF">HV331_07810</name>
</gene>
<feature type="transmembrane region" description="Helical" evidence="1">
    <location>
        <begin position="46"/>
        <end position="66"/>
    </location>
</feature>
<evidence type="ECO:0000313" key="2">
    <source>
        <dbReference type="EMBL" id="QMR39396.1"/>
    </source>
</evidence>
<evidence type="ECO:0000313" key="3">
    <source>
        <dbReference type="Proteomes" id="UP000514462"/>
    </source>
</evidence>
<keyword evidence="1" id="KW-0812">Transmembrane</keyword>
<proteinExistence type="predicted"/>
<evidence type="ECO:0000256" key="1">
    <source>
        <dbReference type="SAM" id="Phobius"/>
    </source>
</evidence>
<dbReference type="Proteomes" id="UP000514462">
    <property type="component" value="Chromosome"/>
</dbReference>
<keyword evidence="1" id="KW-0472">Membrane</keyword>